<dbReference type="CDD" id="cd02440">
    <property type="entry name" value="AdoMet_MTases"/>
    <property type="match status" value="1"/>
</dbReference>
<dbReference type="PRINTS" id="PR00507">
    <property type="entry name" value="N12N6MTFRASE"/>
</dbReference>
<dbReference type="PANTHER" id="PTHR42998:SF1">
    <property type="entry name" value="TYPE I RESTRICTION ENZYME HINDI METHYLASE SUBUNIT"/>
    <property type="match status" value="1"/>
</dbReference>
<accession>A0ABP6IFC0</accession>
<dbReference type="GO" id="GO:0032259">
    <property type="term" value="P:methylation"/>
    <property type="evidence" value="ECO:0007669"/>
    <property type="project" value="UniProtKB-KW"/>
</dbReference>
<evidence type="ECO:0000313" key="3">
    <source>
        <dbReference type="Proteomes" id="UP001500831"/>
    </source>
</evidence>
<organism evidence="2 3">
    <name type="scientific">Streptosporangium fragile</name>
    <dbReference type="NCBI Taxonomy" id="46186"/>
    <lineage>
        <taxon>Bacteria</taxon>
        <taxon>Bacillati</taxon>
        <taxon>Actinomycetota</taxon>
        <taxon>Actinomycetes</taxon>
        <taxon>Streptosporangiales</taxon>
        <taxon>Streptosporangiaceae</taxon>
        <taxon>Streptosporangium</taxon>
    </lineage>
</organism>
<dbReference type="InterPro" id="IPR052916">
    <property type="entry name" value="Type-I_RE_MTase_Subunit"/>
</dbReference>
<sequence>MGDHVTVTAAEIARLARVERAAVSNWRRRHPDFPSPVGGTLANPLYALVDVERWLAARGRATIIEPLDRLWQELRVYSEDGRLADVLADVASFLSCAGLWDAYLSQPDEVVAERLPVVAAQETGLPGGPPFQAGLRPDQVAFWHRLADVVMGGHPARDLFEELHSRYVDSTARTAPATSAELASLIAAVAGPSETVFDPACGTGTLLWVLAAKTGASPAGQEVDPALARIAAFRLGEESDIRAGDSLRDDAFAAVPGYDLVVCDPPTGIREWGYEDLGYDPRWEFGLPPRAESELAWLQHCYAHLRPGGTAILVMPIAVASRRSGRRVRSELLRAGVIREIVALPPGLASGHSLGLHLWILRRSSRDSVSSSTTVRMVDASTFGHDRLRAKAGVFADEPGVTAEVPVVGLLDDEVDLTPARHVQRPVHGVADEHAAALDSLAPLLDALAGGPPIRYGQADPHRPFSMVSIAELVKAGAVQVLLSRDAPRSDLRPCPGDVLVPVLDAAAPPVVLTEPLDEPPPDRHLLRCDLDVLDPYFVAGFLRSELNVRQAVTGTGTFRYDVRRAVIPRLPLAEQRHYGAEFRRLAEFADLLYRAAALGDDVVRLAHDGLTTGLFDPPSEGE</sequence>
<comment type="caution">
    <text evidence="2">The sequence shown here is derived from an EMBL/GenBank/DDBJ whole genome shotgun (WGS) entry which is preliminary data.</text>
</comment>
<reference evidence="3" key="1">
    <citation type="journal article" date="2019" name="Int. J. Syst. Evol. Microbiol.">
        <title>The Global Catalogue of Microorganisms (GCM) 10K type strain sequencing project: providing services to taxonomists for standard genome sequencing and annotation.</title>
        <authorList>
            <consortium name="The Broad Institute Genomics Platform"/>
            <consortium name="The Broad Institute Genome Sequencing Center for Infectious Disease"/>
            <person name="Wu L."/>
            <person name="Ma J."/>
        </authorList>
    </citation>
    <scope>NUCLEOTIDE SEQUENCE [LARGE SCALE GENOMIC DNA]</scope>
    <source>
        <strain evidence="3">JCM 6242</strain>
    </source>
</reference>
<keyword evidence="2" id="KW-0489">Methyltransferase</keyword>
<dbReference type="EMBL" id="BAAAVI010000019">
    <property type="protein sequence ID" value="GAA2870646.1"/>
    <property type="molecule type" value="Genomic_DNA"/>
</dbReference>
<gene>
    <name evidence="2" type="ORF">GCM10010517_30910</name>
</gene>
<dbReference type="Pfam" id="PF02384">
    <property type="entry name" value="N6_Mtase"/>
    <property type="match status" value="1"/>
</dbReference>
<dbReference type="Proteomes" id="UP001500831">
    <property type="component" value="Unassembled WGS sequence"/>
</dbReference>
<evidence type="ECO:0000313" key="2">
    <source>
        <dbReference type="EMBL" id="GAA2870646.1"/>
    </source>
</evidence>
<dbReference type="GO" id="GO:0008168">
    <property type="term" value="F:methyltransferase activity"/>
    <property type="evidence" value="ECO:0007669"/>
    <property type="project" value="UniProtKB-KW"/>
</dbReference>
<evidence type="ECO:0000259" key="1">
    <source>
        <dbReference type="Pfam" id="PF02384"/>
    </source>
</evidence>
<dbReference type="InterPro" id="IPR003356">
    <property type="entry name" value="DNA_methylase_A-5"/>
</dbReference>
<proteinExistence type="predicted"/>
<dbReference type="Gene3D" id="3.40.50.150">
    <property type="entry name" value="Vaccinia Virus protein VP39"/>
    <property type="match status" value="1"/>
</dbReference>
<dbReference type="InterPro" id="IPR029063">
    <property type="entry name" value="SAM-dependent_MTases_sf"/>
</dbReference>
<keyword evidence="2" id="KW-0808">Transferase</keyword>
<feature type="domain" description="DNA methylase adenine-specific" evidence="1">
    <location>
        <begin position="178"/>
        <end position="383"/>
    </location>
</feature>
<keyword evidence="3" id="KW-1185">Reference proteome</keyword>
<name>A0ABP6IFC0_9ACTN</name>
<dbReference type="SUPFAM" id="SSF53335">
    <property type="entry name" value="S-adenosyl-L-methionine-dependent methyltransferases"/>
    <property type="match status" value="1"/>
</dbReference>
<protein>
    <submittedName>
        <fullName evidence="2">N-6 DNA methylase</fullName>
    </submittedName>
</protein>
<dbReference type="PANTHER" id="PTHR42998">
    <property type="entry name" value="TYPE I RESTRICTION ENZYME HINDVIIP M PROTEIN-RELATED"/>
    <property type="match status" value="1"/>
</dbReference>
<dbReference type="RefSeq" id="WP_344971792.1">
    <property type="nucleotide sequence ID" value="NZ_BAAAVI010000019.1"/>
</dbReference>